<comment type="caution">
    <text evidence="5">The sequence shown here is derived from an EMBL/GenBank/DDBJ whole genome shotgun (WGS) entry which is preliminary data.</text>
</comment>
<sequence>MSSRLPGLKGQFPISTRLILRLLGLLHGANNSEFATDTVNALLSQTRLYLGRPDAEILVGNLYFIENSVFALHSLLRDGYFHQLCADINNNPEKFLHEMTKRTEDAKRSASSVFLKPLPEAAETLLIQHNKQTLSIFKACVHSYIGQHLVGKPGRTMLFPKPVVGPLGVPRGAFLGYPGTTIRSPFVSLSGFGDEFDIVQDLCSTIRGDVFLEEPAIPCIQIWPHDTKTELKAFLYDFYNHGSMEVLVRANHIICGDVWFILKSFSLTLKAIVSSLKSYASLNESLDDDSKGGDDGERKDHDGPGTMTPDTPGYTAVVQATTEKKQKKNTDIMDSWEDGSSGSESDAASDTSDTHKLLPRPLSAENRLREGLINVVNAFTMLQEDFDTKSKQVWA</sequence>
<feature type="compositionally biased region" description="Basic and acidic residues" evidence="3">
    <location>
        <begin position="322"/>
        <end position="331"/>
    </location>
</feature>
<keyword evidence="6" id="KW-1185">Reference proteome</keyword>
<feature type="compositionally biased region" description="Basic and acidic residues" evidence="3">
    <location>
        <begin position="288"/>
        <end position="303"/>
    </location>
</feature>
<dbReference type="AlphaFoldDB" id="A0A9P9F0G5"/>
<name>A0A9P9F0G5_9HYPO</name>
<protein>
    <recommendedName>
        <fullName evidence="4">DDX60-like winged helix domain-containing protein</fullName>
    </recommendedName>
</protein>
<reference evidence="5" key="1">
    <citation type="journal article" date="2021" name="Nat. Commun.">
        <title>Genetic determinants of endophytism in the Arabidopsis root mycobiome.</title>
        <authorList>
            <person name="Mesny F."/>
            <person name="Miyauchi S."/>
            <person name="Thiergart T."/>
            <person name="Pickel B."/>
            <person name="Atanasova L."/>
            <person name="Karlsson M."/>
            <person name="Huettel B."/>
            <person name="Barry K.W."/>
            <person name="Haridas S."/>
            <person name="Chen C."/>
            <person name="Bauer D."/>
            <person name="Andreopoulos W."/>
            <person name="Pangilinan J."/>
            <person name="LaButti K."/>
            <person name="Riley R."/>
            <person name="Lipzen A."/>
            <person name="Clum A."/>
            <person name="Drula E."/>
            <person name="Henrissat B."/>
            <person name="Kohler A."/>
            <person name="Grigoriev I.V."/>
            <person name="Martin F.M."/>
            <person name="Hacquard S."/>
        </authorList>
    </citation>
    <scope>NUCLEOTIDE SEQUENCE</scope>
    <source>
        <strain evidence="5">MPI-CAGE-AT-0021</strain>
    </source>
</reference>
<organism evidence="5 6">
    <name type="scientific">Dactylonectria estremocensis</name>
    <dbReference type="NCBI Taxonomy" id="1079267"/>
    <lineage>
        <taxon>Eukaryota</taxon>
        <taxon>Fungi</taxon>
        <taxon>Dikarya</taxon>
        <taxon>Ascomycota</taxon>
        <taxon>Pezizomycotina</taxon>
        <taxon>Sordariomycetes</taxon>
        <taxon>Hypocreomycetidae</taxon>
        <taxon>Hypocreales</taxon>
        <taxon>Nectriaceae</taxon>
        <taxon>Dactylonectria</taxon>
    </lineage>
</organism>
<feature type="region of interest" description="Disordered" evidence="3">
    <location>
        <begin position="285"/>
        <end position="362"/>
    </location>
</feature>
<proteinExistence type="predicted"/>
<dbReference type="GO" id="GO:0005737">
    <property type="term" value="C:cytoplasm"/>
    <property type="evidence" value="ECO:0007669"/>
    <property type="project" value="TreeGrafter"/>
</dbReference>
<evidence type="ECO:0000256" key="3">
    <source>
        <dbReference type="SAM" id="MobiDB-lite"/>
    </source>
</evidence>
<keyword evidence="2" id="KW-0067">ATP-binding</keyword>
<keyword evidence="1" id="KW-0378">Hydrolase</keyword>
<evidence type="ECO:0000259" key="4">
    <source>
        <dbReference type="Pfam" id="PF26076"/>
    </source>
</evidence>
<dbReference type="GO" id="GO:0016787">
    <property type="term" value="F:hydrolase activity"/>
    <property type="evidence" value="ECO:0007669"/>
    <property type="project" value="UniProtKB-KW"/>
</dbReference>
<dbReference type="InterPro" id="IPR059032">
    <property type="entry name" value="WHD_DDX60"/>
</dbReference>
<dbReference type="PANTHER" id="PTHR44533:SF4">
    <property type="entry name" value="DEAD_H RNA HELICASE, PUTATIVE-RELATED"/>
    <property type="match status" value="1"/>
</dbReference>
<dbReference type="Proteomes" id="UP000717696">
    <property type="component" value="Unassembled WGS sequence"/>
</dbReference>
<feature type="domain" description="DDX60-like winged helix" evidence="4">
    <location>
        <begin position="8"/>
        <end position="87"/>
    </location>
</feature>
<dbReference type="InterPro" id="IPR052431">
    <property type="entry name" value="SKI2_subfamily_helicases"/>
</dbReference>
<keyword evidence="2" id="KW-0547">Nucleotide-binding</keyword>
<keyword evidence="2" id="KW-0347">Helicase</keyword>
<dbReference type="GO" id="GO:0004386">
    <property type="term" value="F:helicase activity"/>
    <property type="evidence" value="ECO:0007669"/>
    <property type="project" value="UniProtKB-KW"/>
</dbReference>
<gene>
    <name evidence="5" type="ORF">B0J13DRAFT_663239</name>
</gene>
<accession>A0A9P9F0G5</accession>
<evidence type="ECO:0000313" key="5">
    <source>
        <dbReference type="EMBL" id="KAH7149468.1"/>
    </source>
</evidence>
<evidence type="ECO:0000256" key="1">
    <source>
        <dbReference type="ARBA" id="ARBA00022801"/>
    </source>
</evidence>
<feature type="compositionally biased region" description="Low complexity" evidence="3">
    <location>
        <begin position="338"/>
        <end position="351"/>
    </location>
</feature>
<evidence type="ECO:0000313" key="6">
    <source>
        <dbReference type="Proteomes" id="UP000717696"/>
    </source>
</evidence>
<dbReference type="EMBL" id="JAGMUU010000007">
    <property type="protein sequence ID" value="KAH7149468.1"/>
    <property type="molecule type" value="Genomic_DNA"/>
</dbReference>
<evidence type="ECO:0000256" key="2">
    <source>
        <dbReference type="ARBA" id="ARBA00022806"/>
    </source>
</evidence>
<dbReference type="OrthoDB" id="2320933at2759"/>
<dbReference type="Pfam" id="PF26076">
    <property type="entry name" value="WHD_DDX60"/>
    <property type="match status" value="1"/>
</dbReference>
<dbReference type="PANTHER" id="PTHR44533">
    <property type="entry name" value="DEAD/H RNA HELICASE, PUTATIVE-RELATED"/>
    <property type="match status" value="1"/>
</dbReference>